<evidence type="ECO:0000256" key="6">
    <source>
        <dbReference type="ARBA" id="ARBA00069051"/>
    </source>
</evidence>
<evidence type="ECO:0000256" key="7">
    <source>
        <dbReference type="ARBA" id="ARBA00082661"/>
    </source>
</evidence>
<evidence type="ECO:0000313" key="8">
    <source>
        <dbReference type="EMBL" id="KAK7595573.1"/>
    </source>
</evidence>
<proteinExistence type="inferred from homology"/>
<dbReference type="PANTHER" id="PTHR12899">
    <property type="entry name" value="39S RIBOSOMAL PROTEIN L18, MITOCHONDRIAL"/>
    <property type="match status" value="1"/>
</dbReference>
<keyword evidence="9" id="KW-1185">Reference proteome</keyword>
<dbReference type="SUPFAM" id="SSF53137">
    <property type="entry name" value="Translational machinery components"/>
    <property type="match status" value="1"/>
</dbReference>
<sequence>MLRFQVTRIFSKLVDLDSQIVKQPIRTYRKATYECERARDVKPKDEVEVTPPPGVGQFVYNRNPRNLERLSIANKGHGWVMDNDGRTFWHKLVVANTPHGVKASCVHQNGQVVMSAASSEWCIRKFIPKKSDKCAYKIVGKVFAERCLRSGLTEMFNGYKEVKEGKLSLLLKEIENGGVALNEPIQMRRVNFITRVKPTRPWDIIVE</sequence>
<keyword evidence="3" id="KW-0689">Ribosomal protein</keyword>
<gene>
    <name evidence="8" type="ORF">V9T40_013398</name>
</gene>
<reference evidence="8 9" key="1">
    <citation type="submission" date="2024-03" db="EMBL/GenBank/DDBJ databases">
        <title>Adaptation during the transition from Ophiocordyceps entomopathogen to insect associate is accompanied by gene loss and intensified selection.</title>
        <authorList>
            <person name="Ward C.M."/>
            <person name="Onetto C.A."/>
            <person name="Borneman A.R."/>
        </authorList>
    </citation>
    <scope>NUCLEOTIDE SEQUENCE [LARGE SCALE GENOMIC DNA]</scope>
    <source>
        <strain evidence="8">AWRI1</strain>
        <tissue evidence="8">Single Adult Female</tissue>
    </source>
</reference>
<evidence type="ECO:0000313" key="9">
    <source>
        <dbReference type="Proteomes" id="UP001367676"/>
    </source>
</evidence>
<dbReference type="AlphaFoldDB" id="A0AAN9Y537"/>
<accession>A0AAN9Y537</accession>
<dbReference type="GO" id="GO:0006412">
    <property type="term" value="P:translation"/>
    <property type="evidence" value="ECO:0007669"/>
    <property type="project" value="InterPro"/>
</dbReference>
<organism evidence="8 9">
    <name type="scientific">Parthenolecanium corni</name>
    <dbReference type="NCBI Taxonomy" id="536013"/>
    <lineage>
        <taxon>Eukaryota</taxon>
        <taxon>Metazoa</taxon>
        <taxon>Ecdysozoa</taxon>
        <taxon>Arthropoda</taxon>
        <taxon>Hexapoda</taxon>
        <taxon>Insecta</taxon>
        <taxon>Pterygota</taxon>
        <taxon>Neoptera</taxon>
        <taxon>Paraneoptera</taxon>
        <taxon>Hemiptera</taxon>
        <taxon>Sternorrhyncha</taxon>
        <taxon>Coccoidea</taxon>
        <taxon>Coccidae</taxon>
        <taxon>Parthenolecanium</taxon>
    </lineage>
</organism>
<evidence type="ECO:0000256" key="5">
    <source>
        <dbReference type="ARBA" id="ARBA00023274"/>
    </source>
</evidence>
<dbReference type="GO" id="GO:0008097">
    <property type="term" value="F:5S rRNA binding"/>
    <property type="evidence" value="ECO:0007669"/>
    <property type="project" value="TreeGrafter"/>
</dbReference>
<comment type="caution">
    <text evidence="8">The sequence shown here is derived from an EMBL/GenBank/DDBJ whole genome shotgun (WGS) entry which is preliminary data.</text>
</comment>
<dbReference type="Gene3D" id="3.30.420.80">
    <property type="entry name" value="Ribosomal protein S11"/>
    <property type="match status" value="1"/>
</dbReference>
<dbReference type="GO" id="GO:1990904">
    <property type="term" value="C:ribonucleoprotein complex"/>
    <property type="evidence" value="ECO:0007669"/>
    <property type="project" value="UniProtKB-KW"/>
</dbReference>
<evidence type="ECO:0000256" key="1">
    <source>
        <dbReference type="ARBA" id="ARBA00004173"/>
    </source>
</evidence>
<comment type="subcellular location">
    <subcellularLocation>
        <location evidence="1">Mitochondrion</location>
    </subcellularLocation>
</comment>
<dbReference type="InterPro" id="IPR036967">
    <property type="entry name" value="Ribosomal_uS11_sf"/>
</dbReference>
<dbReference type="PANTHER" id="PTHR12899:SF3">
    <property type="entry name" value="LARGE RIBOSOMAL SUBUNIT PROTEIN UL18M"/>
    <property type="match status" value="1"/>
</dbReference>
<dbReference type="EMBL" id="JBBCAQ010000018">
    <property type="protein sequence ID" value="KAK7595573.1"/>
    <property type="molecule type" value="Genomic_DNA"/>
</dbReference>
<evidence type="ECO:0000256" key="3">
    <source>
        <dbReference type="ARBA" id="ARBA00022980"/>
    </source>
</evidence>
<dbReference type="GO" id="GO:0003735">
    <property type="term" value="F:structural constituent of ribosome"/>
    <property type="evidence" value="ECO:0007669"/>
    <property type="project" value="InterPro"/>
</dbReference>
<evidence type="ECO:0000256" key="2">
    <source>
        <dbReference type="ARBA" id="ARBA00007116"/>
    </source>
</evidence>
<comment type="similarity">
    <text evidence="2">Belongs to the universal ribosomal protein uL18 family.</text>
</comment>
<dbReference type="GO" id="GO:0005743">
    <property type="term" value="C:mitochondrial inner membrane"/>
    <property type="evidence" value="ECO:0007669"/>
    <property type="project" value="UniProtKB-ARBA"/>
</dbReference>
<evidence type="ECO:0000256" key="4">
    <source>
        <dbReference type="ARBA" id="ARBA00023128"/>
    </source>
</evidence>
<keyword evidence="4" id="KW-0496">Mitochondrion</keyword>
<dbReference type="Proteomes" id="UP001367676">
    <property type="component" value="Unassembled WGS sequence"/>
</dbReference>
<dbReference type="GO" id="GO:0005840">
    <property type="term" value="C:ribosome"/>
    <property type="evidence" value="ECO:0007669"/>
    <property type="project" value="UniProtKB-KW"/>
</dbReference>
<name>A0AAN9Y537_9HEMI</name>
<dbReference type="InterPro" id="IPR005484">
    <property type="entry name" value="Ribosomal_uL18_bac/plant/anim"/>
</dbReference>
<keyword evidence="5" id="KW-0687">Ribonucleoprotein</keyword>
<dbReference type="CDD" id="cd00432">
    <property type="entry name" value="Ribosomal_L18_L5e"/>
    <property type="match status" value="1"/>
</dbReference>
<protein>
    <recommendedName>
        <fullName evidence="6">Large ribosomal subunit protein uL18m</fullName>
    </recommendedName>
    <alternativeName>
        <fullName evidence="7">39S ribosomal protein L18, mitochondrial</fullName>
    </alternativeName>
</protein>
<dbReference type="InterPro" id="IPR057268">
    <property type="entry name" value="Ribosomal_L18"/>
</dbReference>
<dbReference type="FunFam" id="3.30.420.80:FF:000005">
    <property type="entry name" value="39S ribosomal protein L18, mitochondrial"/>
    <property type="match status" value="1"/>
</dbReference>